<name>A0AAV7IQN2_COTGL</name>
<accession>A0AAV7IQN2</accession>
<reference evidence="2 3" key="1">
    <citation type="journal article" date="2021" name="J. Hered.">
        <title>A chromosome-level genome assembly of the parasitoid wasp, Cotesia glomerata (Hymenoptera: Braconidae).</title>
        <authorList>
            <person name="Pinto B.J."/>
            <person name="Weis J.J."/>
            <person name="Gamble T."/>
            <person name="Ode P.J."/>
            <person name="Paul R."/>
            <person name="Zaspel J.M."/>
        </authorList>
    </citation>
    <scope>NUCLEOTIDE SEQUENCE [LARGE SCALE GENOMIC DNA]</scope>
    <source>
        <strain evidence="2">CgM1</strain>
    </source>
</reference>
<proteinExistence type="predicted"/>
<keyword evidence="3" id="KW-1185">Reference proteome</keyword>
<gene>
    <name evidence="2" type="ORF">KQX54_004861</name>
</gene>
<dbReference type="EMBL" id="JAHXZJ010000747">
    <property type="protein sequence ID" value="KAH0557375.1"/>
    <property type="molecule type" value="Genomic_DNA"/>
</dbReference>
<feature type="region of interest" description="Disordered" evidence="1">
    <location>
        <begin position="120"/>
        <end position="163"/>
    </location>
</feature>
<feature type="compositionally biased region" description="Polar residues" evidence="1">
    <location>
        <begin position="325"/>
        <end position="341"/>
    </location>
</feature>
<feature type="compositionally biased region" description="Basic and acidic residues" evidence="1">
    <location>
        <begin position="50"/>
        <end position="61"/>
    </location>
</feature>
<organism evidence="2 3">
    <name type="scientific">Cotesia glomerata</name>
    <name type="common">Lepidopteran parasitic wasp</name>
    <name type="synonym">Apanteles glomeratus</name>
    <dbReference type="NCBI Taxonomy" id="32391"/>
    <lineage>
        <taxon>Eukaryota</taxon>
        <taxon>Metazoa</taxon>
        <taxon>Ecdysozoa</taxon>
        <taxon>Arthropoda</taxon>
        <taxon>Hexapoda</taxon>
        <taxon>Insecta</taxon>
        <taxon>Pterygota</taxon>
        <taxon>Neoptera</taxon>
        <taxon>Endopterygota</taxon>
        <taxon>Hymenoptera</taxon>
        <taxon>Apocrita</taxon>
        <taxon>Ichneumonoidea</taxon>
        <taxon>Braconidae</taxon>
        <taxon>Microgastrinae</taxon>
        <taxon>Cotesia</taxon>
    </lineage>
</organism>
<feature type="region of interest" description="Disordered" evidence="1">
    <location>
        <begin position="35"/>
        <end position="68"/>
    </location>
</feature>
<dbReference type="Proteomes" id="UP000826195">
    <property type="component" value="Unassembled WGS sequence"/>
</dbReference>
<evidence type="ECO:0000256" key="1">
    <source>
        <dbReference type="SAM" id="MobiDB-lite"/>
    </source>
</evidence>
<evidence type="ECO:0000313" key="2">
    <source>
        <dbReference type="EMBL" id="KAH0557375.1"/>
    </source>
</evidence>
<evidence type="ECO:0000313" key="3">
    <source>
        <dbReference type="Proteomes" id="UP000826195"/>
    </source>
</evidence>
<comment type="caution">
    <text evidence="2">The sequence shown here is derived from an EMBL/GenBank/DDBJ whole genome shotgun (WGS) entry which is preliminary data.</text>
</comment>
<feature type="region of interest" description="Disordered" evidence="1">
    <location>
        <begin position="304"/>
        <end position="341"/>
    </location>
</feature>
<dbReference type="AlphaFoldDB" id="A0AAV7IQN2"/>
<protein>
    <submittedName>
        <fullName evidence="2">Uncharacterized protein</fullName>
    </submittedName>
</protein>
<feature type="compositionally biased region" description="Polar residues" evidence="1">
    <location>
        <begin position="304"/>
        <end position="315"/>
    </location>
</feature>
<sequence>MDKKSTGELSTAEINKQLKELEKIASASNFSEFYKSVKAKTPTPNIKASRSRDSSTERTSEDTSGNKVMLIDKDGFVTPLRRIAKPRQQNIENQGTAGIATSNNYEALLNEDQVIVNTNSDIQTHRPRAQVTTQTNNERPSTPSGQKNSSSSILKPKSRPPPINVYTTKMKELVNLIIAGNIPEGDFWIRHSGKEYISQIGHSSSNCTLEYKCVKCGNNHGPIKEGGKCEITENSDKSLLKCTNCGKNGHTASYLGCEYLTLAQDVKNRTNHLRRQLKQIKMNKIYRTTNPDLSFVNIASSKQFSPLPRQNNTRNPLEDHFRPATTPSQGNSPPSDNNPNIFSFVENMMNQFKNSFMSLLQKQFQEISNKITENSTNIEFLMSQCDYE</sequence>
<feature type="compositionally biased region" description="Polar residues" evidence="1">
    <location>
        <begin position="130"/>
        <end position="153"/>
    </location>
</feature>